<dbReference type="Gene3D" id="2.60.40.10">
    <property type="entry name" value="Immunoglobulins"/>
    <property type="match status" value="6"/>
</dbReference>
<proteinExistence type="predicted"/>
<organism evidence="1 2">
    <name type="scientific">Eiseniibacteriota bacterium</name>
    <dbReference type="NCBI Taxonomy" id="2212470"/>
    <lineage>
        <taxon>Bacteria</taxon>
        <taxon>Candidatus Eiseniibacteriota</taxon>
    </lineage>
</organism>
<gene>
    <name evidence="1" type="ORF">KJ970_05285</name>
</gene>
<sequence length="1381" mass="143290">MMAILAIGFFIGCEDDSNPESPAESSVRISGAEAIPALVAPGDTTLIRARVVDRTTGAPVSGVLVKFGEIAGKDWGNFQKTSTETDTTGWAASDYIPIRIDSGQVGLRVQANDEVAYVTLQVKAGASTDPSAMTVALAASETSIPADGLSTLNLTITVKQAGAAVVGQSVHLTAGELFTDVDLDGVWSDGDILLQDQNRNNVWDAIGTVTDSVVTGGQGIAIATYTAGEIIGPVYIKASSEGVSRDLEIRLHATGTVMDLAMTPNELPADGNADAYVVATVTDPQGAAVSGKLVRFEVGEPFVDIDGDGYFTPGIDTYQDLNENGQWDSAGQVQTSANTLNDGKAAVTFVAGYEPGSYTLVASTRDSRAETSLYLLDLPPVARAELEDLSWKKYFANGVDRDTLGINVWDASGQPLPGQKIKLVMGEKFTDNDDDGRFTPGIDEITDEVISNGNWDELGAISPQVITNMAGRSELTIQTPEVAGTIWIKASAGLWSQDFPVEILPIPAVGQLFIQVLQDEISLRDSGGMDQTAVWVSLYSVEGGPMPAGALVSFRILSGPGTLDGGAAGDVSELTLKTNSYGQADVLVRAGTVQGTITLEVSSGAANQQVEIGVFVGPPAKIHAAPRETVLGSWESTTIEAVVLDAYNNPVLDGTLVHFSVDEGSVVGADGSPTHRTLMGSAYALYYSLSPQAGGDGWAEVIVSARDGAVVETTYVAIPEADLVIQSLEMASGRPEIGVQGAGEYEQTTIMATAYGLDGNPVGQGHPITFEIISGPNGGEALEDEVADEVMALTDPQGQALVQLYSGTKSGTVKIGASTEDGVTKDIIVGIAAGPPLEMGCPLYIESQCYAEGGANGVAVAVSLYDLHHNPVRNGTVIHFEANAGMVVGDQGLGSSTTFDGWAYATYFAPTCDDGVSHFIRCETHGGEVSCQFDVRLPDCFACPSDSALIARIELNSDPGEIRVQSTGGNEQTFITAIGYDAMYRRVGAGEDLTFRILLGPGGGESLNGLDADSVVVETNGNGEAQVVLGSGTISGSVLIGVSAENGASEMTMVAIAAGPPHYLSIGVSPCNIRGWDRVAEEADITVVVSDIYHNPVPDHTRVYFTSDEGIVRGAVSGEMGSGETLNGVCGANFLSGEPRNDGIVTVTATTIGGTVEGQVSFITSGPPTSVTFVSPWPPVNLIADGESEIDLMVEVLDINDNFVLGGTSVEFRTDIGTVGGTGTTADGCGGSIATDTYKSEVLDGDYSYSIPDNGIGAIATVTAKAGLGGWAAAYLNINLLTSSANKDASNLDIDTDVAAGSMNSFSVKIRDRFGNPLGGHSLAFTATDGTVTPGTAVTDMWGEASGLFTAPNDSTSVTLQVQDNDPNYGGIVFTEGITVQ</sequence>
<protein>
    <recommendedName>
        <fullName evidence="3">Big-1 domain-containing protein</fullName>
    </recommendedName>
</protein>
<dbReference type="InterPro" id="IPR008964">
    <property type="entry name" value="Invasin/intimin_cell_adhesion"/>
</dbReference>
<dbReference type="EMBL" id="JAHJDP010000028">
    <property type="protein sequence ID" value="MBU2690323.1"/>
    <property type="molecule type" value="Genomic_DNA"/>
</dbReference>
<dbReference type="Proteomes" id="UP000777784">
    <property type="component" value="Unassembled WGS sequence"/>
</dbReference>
<reference evidence="1" key="1">
    <citation type="submission" date="2021-05" db="EMBL/GenBank/DDBJ databases">
        <title>Energy efficiency and biological interactions define the core microbiome of deep oligotrophic groundwater.</title>
        <authorList>
            <person name="Mehrshad M."/>
            <person name="Lopez-Fernandez M."/>
            <person name="Bell E."/>
            <person name="Bernier-Latmani R."/>
            <person name="Bertilsson S."/>
            <person name="Dopson M."/>
        </authorList>
    </citation>
    <scope>NUCLEOTIDE SEQUENCE</scope>
    <source>
        <strain evidence="1">Modern_marine.mb.64</strain>
    </source>
</reference>
<evidence type="ECO:0000313" key="2">
    <source>
        <dbReference type="Proteomes" id="UP000777784"/>
    </source>
</evidence>
<name>A0A948WBV1_UNCEI</name>
<dbReference type="SUPFAM" id="SSF49373">
    <property type="entry name" value="Invasin/intimin cell-adhesion fragments"/>
    <property type="match status" value="4"/>
</dbReference>
<evidence type="ECO:0008006" key="3">
    <source>
        <dbReference type="Google" id="ProtNLM"/>
    </source>
</evidence>
<comment type="caution">
    <text evidence="1">The sequence shown here is derived from an EMBL/GenBank/DDBJ whole genome shotgun (WGS) entry which is preliminary data.</text>
</comment>
<evidence type="ECO:0000313" key="1">
    <source>
        <dbReference type="EMBL" id="MBU2690323.1"/>
    </source>
</evidence>
<accession>A0A948WBV1</accession>
<dbReference type="InterPro" id="IPR013783">
    <property type="entry name" value="Ig-like_fold"/>
</dbReference>